<evidence type="ECO:0000256" key="1">
    <source>
        <dbReference type="SAM" id="Phobius"/>
    </source>
</evidence>
<dbReference type="Proteomes" id="UP000241960">
    <property type="component" value="Unassembled WGS sequence"/>
</dbReference>
<evidence type="ECO:0000313" key="2">
    <source>
        <dbReference type="EMBL" id="PTI73388.1"/>
    </source>
</evidence>
<dbReference type="AlphaFoldDB" id="A0A9Q6HM44"/>
<protein>
    <submittedName>
        <fullName evidence="2">Uncharacterized protein</fullName>
    </submittedName>
</protein>
<keyword evidence="1" id="KW-1133">Transmembrane helix</keyword>
<organism evidence="2 3">
    <name type="scientific">Staphylococcus succinus</name>
    <dbReference type="NCBI Taxonomy" id="61015"/>
    <lineage>
        <taxon>Bacteria</taxon>
        <taxon>Bacillati</taxon>
        <taxon>Bacillota</taxon>
        <taxon>Bacilli</taxon>
        <taxon>Bacillales</taxon>
        <taxon>Staphylococcaceae</taxon>
        <taxon>Staphylococcus</taxon>
    </lineage>
</organism>
<sequence length="174" mass="19381">MNKKIFTLSSSLLATTMFLTHNPIEASVEGETELKNDAIEKVSETFHYQDKGLRPTGEVKDKDSYYIIPTYQSTGVGGIKIIKVDKSNGQLLFGDKDTNDFKTSGTLNLDDYELAQGNNEITTPSGKQLTIEKDSEDKLPESGESTPFQHTLYSTFVLMLGISIIMLNKFRKKA</sequence>
<evidence type="ECO:0000313" key="3">
    <source>
        <dbReference type="Proteomes" id="UP000241960"/>
    </source>
</evidence>
<gene>
    <name evidence="2" type="ORF">BU058_13245</name>
</gene>
<name>A0A9Q6HM44_9STAP</name>
<dbReference type="RefSeq" id="WP_107545442.1">
    <property type="nucleotide sequence ID" value="NZ_PZFQ01000086.1"/>
</dbReference>
<reference evidence="2 3" key="1">
    <citation type="journal article" date="2016" name="Front. Microbiol.">
        <title>Comprehensive Phylogenetic Analysis of Bovine Non-aureus Staphylococci Species Based on Whole-Genome Sequencing.</title>
        <authorList>
            <person name="Naushad S."/>
            <person name="Barkema H.W."/>
            <person name="Luby C."/>
            <person name="Condas L.A."/>
            <person name="Nobrega D.B."/>
            <person name="Carson D.A."/>
            <person name="De Buck J."/>
        </authorList>
    </citation>
    <scope>NUCLEOTIDE SEQUENCE [LARGE SCALE GENOMIC DNA]</scope>
    <source>
        <strain evidence="2 3">SNUC 1231</strain>
    </source>
</reference>
<proteinExistence type="predicted"/>
<keyword evidence="1" id="KW-0472">Membrane</keyword>
<comment type="caution">
    <text evidence="2">The sequence shown here is derived from an EMBL/GenBank/DDBJ whole genome shotgun (WGS) entry which is preliminary data.</text>
</comment>
<dbReference type="EMBL" id="PZFQ01000086">
    <property type="protein sequence ID" value="PTI73388.1"/>
    <property type="molecule type" value="Genomic_DNA"/>
</dbReference>
<accession>A0A9Q6HM44</accession>
<keyword evidence="1" id="KW-0812">Transmembrane</keyword>
<feature type="transmembrane region" description="Helical" evidence="1">
    <location>
        <begin position="152"/>
        <end position="170"/>
    </location>
</feature>